<name>A0A2N9H7R9_FAGSY</name>
<dbReference type="EMBL" id="OIVN01002946">
    <property type="protein sequence ID" value="SPD07690.1"/>
    <property type="molecule type" value="Genomic_DNA"/>
</dbReference>
<protein>
    <submittedName>
        <fullName evidence="2">Uncharacterized protein</fullName>
    </submittedName>
</protein>
<proteinExistence type="predicted"/>
<accession>A0A2N9H7R9</accession>
<gene>
    <name evidence="2" type="ORF">FSB_LOCUS35572</name>
</gene>
<evidence type="ECO:0000256" key="1">
    <source>
        <dbReference type="SAM" id="Phobius"/>
    </source>
</evidence>
<organism evidence="2">
    <name type="scientific">Fagus sylvatica</name>
    <name type="common">Beechnut</name>
    <dbReference type="NCBI Taxonomy" id="28930"/>
    <lineage>
        <taxon>Eukaryota</taxon>
        <taxon>Viridiplantae</taxon>
        <taxon>Streptophyta</taxon>
        <taxon>Embryophyta</taxon>
        <taxon>Tracheophyta</taxon>
        <taxon>Spermatophyta</taxon>
        <taxon>Magnoliopsida</taxon>
        <taxon>eudicotyledons</taxon>
        <taxon>Gunneridae</taxon>
        <taxon>Pentapetalae</taxon>
        <taxon>rosids</taxon>
        <taxon>fabids</taxon>
        <taxon>Fagales</taxon>
        <taxon>Fagaceae</taxon>
        <taxon>Fagus</taxon>
    </lineage>
</organism>
<feature type="transmembrane region" description="Helical" evidence="1">
    <location>
        <begin position="132"/>
        <end position="158"/>
    </location>
</feature>
<evidence type="ECO:0000313" key="2">
    <source>
        <dbReference type="EMBL" id="SPD07690.1"/>
    </source>
</evidence>
<keyword evidence="1" id="KW-1133">Transmembrane helix</keyword>
<sequence>MESLGGLSLQQISSLLLARFDLSGGRRDLLWQWMLDGQRVWRFISASVSLPSFLFFCSLSLVLAPRPDGSEPPPPPSLFFRSIPQSPDLVLHERDLMESLGGLSLQQISSLLLARFDLSGGRRDLLWRSGHWLLGLFLQSAGVRSSFLPCVVVFVVVVM</sequence>
<feature type="transmembrane region" description="Helical" evidence="1">
    <location>
        <begin position="40"/>
        <end position="64"/>
    </location>
</feature>
<dbReference type="AlphaFoldDB" id="A0A2N9H7R9"/>
<reference evidence="2" key="1">
    <citation type="submission" date="2018-02" db="EMBL/GenBank/DDBJ databases">
        <authorList>
            <person name="Cohen D.B."/>
            <person name="Kent A.D."/>
        </authorList>
    </citation>
    <scope>NUCLEOTIDE SEQUENCE</scope>
</reference>
<keyword evidence="1" id="KW-0472">Membrane</keyword>
<keyword evidence="1" id="KW-0812">Transmembrane</keyword>